<evidence type="ECO:0000313" key="2">
    <source>
        <dbReference type="EMBL" id="SNT24929.1"/>
    </source>
</evidence>
<accession>A0A239L5G7</accession>
<feature type="region of interest" description="Disordered" evidence="1">
    <location>
        <begin position="59"/>
        <end position="86"/>
    </location>
</feature>
<protein>
    <submittedName>
        <fullName evidence="2">Uncharacterized protein</fullName>
    </submittedName>
</protein>
<dbReference type="RefSeq" id="WP_141134934.1">
    <property type="nucleotide sequence ID" value="NZ_FZOY01000008.1"/>
</dbReference>
<keyword evidence="3" id="KW-1185">Reference proteome</keyword>
<proteinExistence type="predicted"/>
<dbReference type="OrthoDB" id="7876992at2"/>
<evidence type="ECO:0000256" key="1">
    <source>
        <dbReference type="SAM" id="MobiDB-lite"/>
    </source>
</evidence>
<organism evidence="2 3">
    <name type="scientific">Tropicimonas sediminicola</name>
    <dbReference type="NCBI Taxonomy" id="1031541"/>
    <lineage>
        <taxon>Bacteria</taxon>
        <taxon>Pseudomonadati</taxon>
        <taxon>Pseudomonadota</taxon>
        <taxon>Alphaproteobacteria</taxon>
        <taxon>Rhodobacterales</taxon>
        <taxon>Roseobacteraceae</taxon>
        <taxon>Tropicimonas</taxon>
    </lineage>
</organism>
<gene>
    <name evidence="2" type="ORF">SAMN05421757_108242</name>
</gene>
<name>A0A239L5G7_9RHOB</name>
<sequence>MSDVSGARKAVLGRGLGAMVIALGLTACAPEPETTQQVTYLPASTPRVNAPAERARQLSTGTYRDDIPEYTGAPSPRTGTWPAPVPERRKTAYREDYVTYVR</sequence>
<dbReference type="AlphaFoldDB" id="A0A239L5G7"/>
<reference evidence="2 3" key="1">
    <citation type="submission" date="2017-06" db="EMBL/GenBank/DDBJ databases">
        <authorList>
            <person name="Kim H.J."/>
            <person name="Triplett B.A."/>
        </authorList>
    </citation>
    <scope>NUCLEOTIDE SEQUENCE [LARGE SCALE GENOMIC DNA]</scope>
    <source>
        <strain evidence="2 3">DSM 29339</strain>
    </source>
</reference>
<dbReference type="Proteomes" id="UP000198426">
    <property type="component" value="Unassembled WGS sequence"/>
</dbReference>
<evidence type="ECO:0000313" key="3">
    <source>
        <dbReference type="Proteomes" id="UP000198426"/>
    </source>
</evidence>
<dbReference type="EMBL" id="FZOY01000008">
    <property type="protein sequence ID" value="SNT24929.1"/>
    <property type="molecule type" value="Genomic_DNA"/>
</dbReference>